<name>A0A0F4QJ06_9GAMM</name>
<comment type="caution">
    <text evidence="1">The sequence shown here is derived from an EMBL/GenBank/DDBJ whole genome shotgun (WGS) entry which is preliminary data.</text>
</comment>
<dbReference type="OrthoDB" id="6287907at2"/>
<dbReference type="AlphaFoldDB" id="A0A0F4QJ06"/>
<dbReference type="EMBL" id="JXYA01000046">
    <property type="protein sequence ID" value="KJZ06642.1"/>
    <property type="molecule type" value="Genomic_DNA"/>
</dbReference>
<protein>
    <submittedName>
        <fullName evidence="1">Uncharacterized protein</fullName>
    </submittedName>
</protein>
<dbReference type="PATRIC" id="fig|43658.5.peg.3864"/>
<keyword evidence="2" id="KW-1185">Reference proteome</keyword>
<gene>
    <name evidence="1" type="ORF">TW77_18270</name>
</gene>
<sequence length="178" mass="20393">MSVTVYNSLRNQPGSAKRLGSQLPELTAARLIVESQLVNAQQLQESVQSIEANAGWAMWRDALVLCTTLDSARQDVIEGQWCNEQVSLSARLVAPQQYRLVRMHRETDAGADQVYRDQRVLLRDGLDEQHAIYRLWYQKQNTPLLSETAEPTEQWAWRPVAQQFMGWHTSQALQKEIS</sequence>
<accession>A0A0F4QJ06</accession>
<reference evidence="1 2" key="1">
    <citation type="journal article" date="2015" name="BMC Genomics">
        <title>Genome mining reveals unlocked bioactive potential of marine Gram-negative bacteria.</title>
        <authorList>
            <person name="Machado H."/>
            <person name="Sonnenschein E.C."/>
            <person name="Melchiorsen J."/>
            <person name="Gram L."/>
        </authorList>
    </citation>
    <scope>NUCLEOTIDE SEQUENCE [LARGE SCALE GENOMIC DNA]</scope>
    <source>
        <strain evidence="1 2">S2471</strain>
    </source>
</reference>
<dbReference type="RefSeq" id="WP_046006421.1">
    <property type="nucleotide sequence ID" value="NZ_JXYA01000046.1"/>
</dbReference>
<evidence type="ECO:0000313" key="2">
    <source>
        <dbReference type="Proteomes" id="UP000033452"/>
    </source>
</evidence>
<evidence type="ECO:0000313" key="1">
    <source>
        <dbReference type="EMBL" id="KJZ06642.1"/>
    </source>
</evidence>
<dbReference type="Proteomes" id="UP000033452">
    <property type="component" value="Unassembled WGS sequence"/>
</dbReference>
<organism evidence="1 2">
    <name type="scientific">Pseudoalteromonas rubra</name>
    <dbReference type="NCBI Taxonomy" id="43658"/>
    <lineage>
        <taxon>Bacteria</taxon>
        <taxon>Pseudomonadati</taxon>
        <taxon>Pseudomonadota</taxon>
        <taxon>Gammaproteobacteria</taxon>
        <taxon>Alteromonadales</taxon>
        <taxon>Pseudoalteromonadaceae</taxon>
        <taxon>Pseudoalteromonas</taxon>
    </lineage>
</organism>
<proteinExistence type="predicted"/>